<gene>
    <name evidence="3" type="primary">WIPF3</name>
</gene>
<dbReference type="Ensembl" id="ENSNNAT00000023448.1">
    <property type="protein sequence ID" value="ENSNNAP00000022375.1"/>
    <property type="gene ID" value="ENSNNAG00000014763.1"/>
</dbReference>
<feature type="region of interest" description="Disordered" evidence="1">
    <location>
        <begin position="105"/>
        <end position="364"/>
    </location>
</feature>
<dbReference type="CDD" id="cd22077">
    <property type="entry name" value="WH2_WAS_WASL-2_3"/>
    <property type="match status" value="1"/>
</dbReference>
<dbReference type="AlphaFoldDB" id="A0A8C6Y304"/>
<feature type="compositionally biased region" description="Polar residues" evidence="1">
    <location>
        <begin position="295"/>
        <end position="308"/>
    </location>
</feature>
<feature type="compositionally biased region" description="Low complexity" evidence="1">
    <location>
        <begin position="213"/>
        <end position="228"/>
    </location>
</feature>
<dbReference type="PROSITE" id="PS51082">
    <property type="entry name" value="WH2"/>
    <property type="match status" value="1"/>
</dbReference>
<dbReference type="InterPro" id="IPR003124">
    <property type="entry name" value="WH2_dom"/>
</dbReference>
<dbReference type="Proteomes" id="UP000694559">
    <property type="component" value="Unplaced"/>
</dbReference>
<feature type="domain" description="WH2" evidence="2">
    <location>
        <begin position="34"/>
        <end position="51"/>
    </location>
</feature>
<reference evidence="3" key="2">
    <citation type="submission" date="2025-09" db="UniProtKB">
        <authorList>
            <consortium name="Ensembl"/>
        </authorList>
    </citation>
    <scope>IDENTIFICATION</scope>
</reference>
<evidence type="ECO:0000313" key="3">
    <source>
        <dbReference type="Ensembl" id="ENSNNAP00000022375.1"/>
    </source>
</evidence>
<feature type="compositionally biased region" description="Low complexity" evidence="1">
    <location>
        <begin position="315"/>
        <end position="325"/>
    </location>
</feature>
<feature type="compositionally biased region" description="Polar residues" evidence="1">
    <location>
        <begin position="330"/>
        <end position="342"/>
    </location>
</feature>
<dbReference type="OrthoDB" id="6157464at2759"/>
<reference evidence="3" key="1">
    <citation type="submission" date="2025-08" db="UniProtKB">
        <authorList>
            <consortium name="Ensembl"/>
        </authorList>
    </citation>
    <scope>IDENTIFICATION</scope>
</reference>
<feature type="compositionally biased region" description="Polar residues" evidence="1">
    <location>
        <begin position="125"/>
        <end position="145"/>
    </location>
</feature>
<organism evidence="3 4">
    <name type="scientific">Naja naja</name>
    <name type="common">Indian cobra</name>
    <dbReference type="NCBI Taxonomy" id="35670"/>
    <lineage>
        <taxon>Eukaryota</taxon>
        <taxon>Metazoa</taxon>
        <taxon>Chordata</taxon>
        <taxon>Craniata</taxon>
        <taxon>Vertebrata</taxon>
        <taxon>Euteleostomi</taxon>
        <taxon>Lepidosauria</taxon>
        <taxon>Squamata</taxon>
        <taxon>Bifurcata</taxon>
        <taxon>Unidentata</taxon>
        <taxon>Episquamata</taxon>
        <taxon>Toxicofera</taxon>
        <taxon>Serpentes</taxon>
        <taxon>Colubroidea</taxon>
        <taxon>Elapidae</taxon>
        <taxon>Elapinae</taxon>
        <taxon>Naja</taxon>
    </lineage>
</organism>
<dbReference type="GeneTree" id="ENSGT00940000160267"/>
<protein>
    <submittedName>
        <fullName evidence="3">WAS/WASL interacting protein family member 3</fullName>
    </submittedName>
</protein>
<evidence type="ECO:0000259" key="2">
    <source>
        <dbReference type="PROSITE" id="PS51082"/>
    </source>
</evidence>
<proteinExistence type="predicted"/>
<evidence type="ECO:0000313" key="4">
    <source>
        <dbReference type="Proteomes" id="UP000694559"/>
    </source>
</evidence>
<name>A0A8C6Y304_NAJNA</name>
<feature type="region of interest" description="Disordered" evidence="1">
    <location>
        <begin position="51"/>
        <end position="80"/>
    </location>
</feature>
<dbReference type="OMA" id="IQHSHHT"/>
<feature type="compositionally biased region" description="Polar residues" evidence="1">
    <location>
        <begin position="263"/>
        <end position="273"/>
    </location>
</feature>
<accession>A0A8C6Y304</accession>
<dbReference type="GO" id="GO:0003779">
    <property type="term" value="F:actin binding"/>
    <property type="evidence" value="ECO:0007669"/>
    <property type="project" value="InterPro"/>
</dbReference>
<feature type="compositionally biased region" description="Pro residues" evidence="1">
    <location>
        <begin position="161"/>
        <end position="212"/>
    </location>
</feature>
<feature type="compositionally biased region" description="Pro residues" evidence="1">
    <location>
        <begin position="280"/>
        <end position="293"/>
    </location>
</feature>
<sequence>MQVIPLPDPNHVLWMYFSCFDSKLIRLKREESKSRSALLHEIQRGTRLRRVTQINDRSAPQFDSKKPSKDGGSSGNCSSEIPQALGNLFAEGFPVLRPVGQRDLAGKESSLTGKPPVAKTAPAPLNNNGKSGGNFQISPSGPNQADESEASKIQSAIPAHPNIPAPPPPISIPSPPSLPPPPPPPPPLPSPSGKPSLIFPPPPPVPPPPPEYPNKFSSPDMAAAAASSQIRTSKSQLSSLHIPPPPPLPLSLSSPSGFPGKSNECSSPSSSQLDLKHNSPPMPPPPPPPPLPGPSMSTFSSPRTSMFSPPSPTYNNASNSSSDSAPLMSPKSQLQKLPIQSVSLPPTPPSTQQAPAMQKRRQGRGGGNYFQWHPYWITSYDFESKFTFHSVEDFPPPEEFKPFKKIYPSQEARSKSTFLPQYDLKCFPNGLFFIFAL</sequence>
<dbReference type="Pfam" id="PF02205">
    <property type="entry name" value="WH2"/>
    <property type="match status" value="1"/>
</dbReference>
<keyword evidence="4" id="KW-1185">Reference proteome</keyword>
<evidence type="ECO:0000256" key="1">
    <source>
        <dbReference type="SAM" id="MobiDB-lite"/>
    </source>
</evidence>